<feature type="chain" id="PRO_5045768303" evidence="1">
    <location>
        <begin position="23"/>
        <end position="346"/>
    </location>
</feature>
<dbReference type="EMBL" id="JBFOHL010000009">
    <property type="protein sequence ID" value="MEW9624769.1"/>
    <property type="molecule type" value="Genomic_DNA"/>
</dbReference>
<accession>A0ABV3QRR9</accession>
<proteinExistence type="predicted"/>
<name>A0ABV3QRR9_9GAMM</name>
<organism evidence="2 3">
    <name type="scientific">Rhodanobacter geophilus</name>
    <dbReference type="NCBI Taxonomy" id="3162488"/>
    <lineage>
        <taxon>Bacteria</taxon>
        <taxon>Pseudomonadati</taxon>
        <taxon>Pseudomonadota</taxon>
        <taxon>Gammaproteobacteria</taxon>
        <taxon>Lysobacterales</taxon>
        <taxon>Rhodanobacteraceae</taxon>
        <taxon>Rhodanobacter</taxon>
    </lineage>
</organism>
<comment type="caution">
    <text evidence="2">The sequence shown here is derived from an EMBL/GenBank/DDBJ whole genome shotgun (WGS) entry which is preliminary data.</text>
</comment>
<reference evidence="2 3" key="1">
    <citation type="submission" date="2024-06" db="EMBL/GenBank/DDBJ databases">
        <authorList>
            <person name="Woo H."/>
        </authorList>
    </citation>
    <scope>NUCLEOTIDE SEQUENCE [LARGE SCALE GENOMIC DNA]</scope>
    <source>
        <strain evidence="2 3">S2-g</strain>
    </source>
</reference>
<sequence length="346" mass="38610">MKWRASRFLLAAAAVLAGMATAATVHPGQAGLHVPPPDRRGEEQTYLTFPEWFLVFSPAEYADWLQQHPPTRFPFFAHVGQFWSAYGHVVAATRGRYPFNGEYHTMICVIGASTTVEYTIKGVYDTLVGRLSQLGLPANATPEDRLAAGVERDYVDFIRVEPWYKFDFVTPLRRLWGGTPWWGPHALRKWERRYALSSEWLTKAAYGWLLGMATHEAYAVPKDTTLAVVRNLPADLPADVRQLAHRGDEYLLALPRYQGFGDAATALSARGTAFEEIAGNRGTILVSVLAPRDAPPPGYTRVLFTQPVLTKPGQQREVLQVPVDKLGALLDRYANTPGAIEHVFDY</sequence>
<protein>
    <submittedName>
        <fullName evidence="2">Uncharacterized protein</fullName>
    </submittedName>
</protein>
<evidence type="ECO:0000256" key="1">
    <source>
        <dbReference type="SAM" id="SignalP"/>
    </source>
</evidence>
<evidence type="ECO:0000313" key="2">
    <source>
        <dbReference type="EMBL" id="MEW9624769.1"/>
    </source>
</evidence>
<feature type="signal peptide" evidence="1">
    <location>
        <begin position="1"/>
        <end position="22"/>
    </location>
</feature>
<dbReference type="RefSeq" id="WP_367845075.1">
    <property type="nucleotide sequence ID" value="NZ_JBFOHL010000009.1"/>
</dbReference>
<dbReference type="Proteomes" id="UP001556170">
    <property type="component" value="Unassembled WGS sequence"/>
</dbReference>
<keyword evidence="1" id="KW-0732">Signal</keyword>
<keyword evidence="3" id="KW-1185">Reference proteome</keyword>
<gene>
    <name evidence="2" type="ORF">ABQJ56_11080</name>
</gene>
<evidence type="ECO:0000313" key="3">
    <source>
        <dbReference type="Proteomes" id="UP001556170"/>
    </source>
</evidence>